<evidence type="ECO:0000313" key="2">
    <source>
        <dbReference type="EMBL" id="RIA95881.1"/>
    </source>
</evidence>
<evidence type="ECO:0000313" key="3">
    <source>
        <dbReference type="Proteomes" id="UP000265703"/>
    </source>
</evidence>
<reference evidence="2 3" key="1">
    <citation type="submission" date="2018-06" db="EMBL/GenBank/DDBJ databases">
        <title>Comparative genomics reveals the genomic features of Rhizophagus irregularis, R. cerebriforme, R. diaphanum and Gigaspora rosea, and their symbiotic lifestyle signature.</title>
        <authorList>
            <person name="Morin E."/>
            <person name="San Clemente H."/>
            <person name="Chen E.C.H."/>
            <person name="De La Providencia I."/>
            <person name="Hainaut M."/>
            <person name="Kuo A."/>
            <person name="Kohler A."/>
            <person name="Murat C."/>
            <person name="Tang N."/>
            <person name="Roy S."/>
            <person name="Loubradou J."/>
            <person name="Henrissat B."/>
            <person name="Grigoriev I.V."/>
            <person name="Corradi N."/>
            <person name="Roux C."/>
            <person name="Martin F.M."/>
        </authorList>
    </citation>
    <scope>NUCLEOTIDE SEQUENCE [LARGE SCALE GENOMIC DNA]</scope>
    <source>
        <strain evidence="2 3">DAOM 227022</strain>
    </source>
</reference>
<dbReference type="InterPro" id="IPR032675">
    <property type="entry name" value="LRR_dom_sf"/>
</dbReference>
<comment type="caution">
    <text evidence="2">The sequence shown here is derived from an EMBL/GenBank/DDBJ whole genome shotgun (WGS) entry which is preliminary data.</text>
</comment>
<dbReference type="OrthoDB" id="2340948at2759"/>
<dbReference type="InterPro" id="IPR036047">
    <property type="entry name" value="F-box-like_dom_sf"/>
</dbReference>
<dbReference type="SUPFAM" id="SSF52047">
    <property type="entry name" value="RNI-like"/>
    <property type="match status" value="1"/>
</dbReference>
<feature type="domain" description="F-box" evidence="1">
    <location>
        <begin position="3"/>
        <end position="47"/>
    </location>
</feature>
<gene>
    <name evidence="2" type="ORF">C1645_816028</name>
</gene>
<dbReference type="CDD" id="cd09917">
    <property type="entry name" value="F-box_SF"/>
    <property type="match status" value="1"/>
</dbReference>
<protein>
    <recommendedName>
        <fullName evidence="1">F-box domain-containing protein</fullName>
    </recommendedName>
</protein>
<keyword evidence="3" id="KW-1185">Reference proteome</keyword>
<organism evidence="2 3">
    <name type="scientific">Glomus cerebriforme</name>
    <dbReference type="NCBI Taxonomy" id="658196"/>
    <lineage>
        <taxon>Eukaryota</taxon>
        <taxon>Fungi</taxon>
        <taxon>Fungi incertae sedis</taxon>
        <taxon>Mucoromycota</taxon>
        <taxon>Glomeromycotina</taxon>
        <taxon>Glomeromycetes</taxon>
        <taxon>Glomerales</taxon>
        <taxon>Glomeraceae</taxon>
        <taxon>Glomus</taxon>
    </lineage>
</organism>
<sequence length="503" mass="59163">MVDKLPNEILHEILRYIEEDTKTLFSLLLVNRLWCENSVLTLWKNPFKLENNYKILLPLLSCYYNKNNKEEPDIKYLKELNLINRSTFNYPSFIKQLEIRNMLSMIFTLAENFNLNNSSIIQIIWNMIINNSKIETLTINTKNSISSRDLHWPLKTFKSFFKITETKICFSIMKKLTFKLNLPDLSILSDLIECTNGRIKEIELEISNSKSNITYPNLDNVINLIKSQKKLEKFTYKDLSRNLSIQPIITELKDHSCTMKILNFEQRCDIDVDDLFSNLKIFYNIQELSFRNFTFEGNHELLTNIKFSQLKSLSLDGITSRNQRYLAYISEPIINLIQNHSDNLEHLNIKMTDVIMKDTFKTISLCCSNLQSFSCSTSDQNDMTFIYSIFKNNPHLTSIDLCIIFPIRNSFLTKFANEIPNTINYIAIGYSILRKENIKTFLQGLNCKKLKSFKFNWQNQKNVNISEIVKNVTKDKDWGNRCTFEECELGLANYQHTCIFKWE</sequence>
<dbReference type="EMBL" id="QKYT01000053">
    <property type="protein sequence ID" value="RIA95881.1"/>
    <property type="molecule type" value="Genomic_DNA"/>
</dbReference>
<evidence type="ECO:0000259" key="1">
    <source>
        <dbReference type="Pfam" id="PF12937"/>
    </source>
</evidence>
<name>A0A397TLI2_9GLOM</name>
<dbReference type="AlphaFoldDB" id="A0A397TLI2"/>
<proteinExistence type="predicted"/>
<dbReference type="Pfam" id="PF12937">
    <property type="entry name" value="F-box-like"/>
    <property type="match status" value="1"/>
</dbReference>
<dbReference type="InterPro" id="IPR001810">
    <property type="entry name" value="F-box_dom"/>
</dbReference>
<dbReference type="SUPFAM" id="SSF81383">
    <property type="entry name" value="F-box domain"/>
    <property type="match status" value="1"/>
</dbReference>
<dbReference type="Proteomes" id="UP000265703">
    <property type="component" value="Unassembled WGS sequence"/>
</dbReference>
<dbReference type="Gene3D" id="3.80.10.10">
    <property type="entry name" value="Ribonuclease Inhibitor"/>
    <property type="match status" value="1"/>
</dbReference>
<accession>A0A397TLI2</accession>